<sequence>MAVFEIGGRCGICVVLSPAVDPDSKKALEEWLSHSPPTSGGIFLQASAFYTGEIFLAKKSSLVLINKYTDSSRSPRSSAGDQVLSTRSTKISSDRHQRLALNAINPILTRSDSSLKVADDWLKECTSSHSGCNTGQSDYWIPKRLLDIGNLTTDLVSLKSKEALPENSRYMALSYCWGNASFFQLSKDSFPMLLDGVSLEEFPKTIQDAIEVTRYLGVRFLWVDSLCMFQDSKGSPSWLDEALQMDKVYAHSYATIAAACARTANEGMFRKRFLAYVTLQLPAHSLGDRRSLALPTEFVVLDKNIKHNFGLAPLRERAWTVQERFMAPRLVHFAQRELFWECKTHFASESWPSPKDGNAPHLSRSETNFKQLNSIQKGCSLNCHQAEGCPVLKAWVRVTETYSAGALTRADDKLIALAGMAKCFAPLFGSAYLAGLWKRHLPYLLLWTAEKPLRPSRPATYRAPSCCWTAIDAKISYRNICYSTSELDGFEILAVHMEAAAASDDLFGPVKGGYIQMRTRLRRLRVHFPYKTRFGRVIGMCSQYLDEPNTTISLDVEDDIINATTPEGVFVVMANTQSKRWCEGIVLSCTNIRTGCFRRLGHLHFQPNTMRGDYKNVEWLDKDEAELPCIGYDVETRLHTILIE</sequence>
<protein>
    <recommendedName>
        <fullName evidence="1">Heterokaryon incompatibility domain-containing protein</fullName>
    </recommendedName>
</protein>
<reference evidence="2" key="1">
    <citation type="submission" date="2021-03" db="EMBL/GenBank/DDBJ databases">
        <authorList>
            <person name="Tagirdzhanova G."/>
        </authorList>
    </citation>
    <scope>NUCLEOTIDE SEQUENCE</scope>
</reference>
<proteinExistence type="predicted"/>
<organism evidence="2 3">
    <name type="scientific">Heterodermia speciosa</name>
    <dbReference type="NCBI Taxonomy" id="116794"/>
    <lineage>
        <taxon>Eukaryota</taxon>
        <taxon>Fungi</taxon>
        <taxon>Dikarya</taxon>
        <taxon>Ascomycota</taxon>
        <taxon>Pezizomycotina</taxon>
        <taxon>Lecanoromycetes</taxon>
        <taxon>OSLEUM clade</taxon>
        <taxon>Lecanoromycetidae</taxon>
        <taxon>Caliciales</taxon>
        <taxon>Physciaceae</taxon>
        <taxon>Heterodermia</taxon>
    </lineage>
</organism>
<dbReference type="Pfam" id="PF06985">
    <property type="entry name" value="HET"/>
    <property type="match status" value="1"/>
</dbReference>
<keyword evidence="3" id="KW-1185">Reference proteome</keyword>
<dbReference type="PANTHER" id="PTHR33112:SF8">
    <property type="entry name" value="HETEROKARYON INCOMPATIBILITY DOMAIN-CONTAINING PROTEIN"/>
    <property type="match status" value="1"/>
</dbReference>
<evidence type="ECO:0000259" key="1">
    <source>
        <dbReference type="Pfam" id="PF06985"/>
    </source>
</evidence>
<comment type="caution">
    <text evidence="2">The sequence shown here is derived from an EMBL/GenBank/DDBJ whole genome shotgun (WGS) entry which is preliminary data.</text>
</comment>
<dbReference type="AlphaFoldDB" id="A0A8H3FWQ0"/>
<dbReference type="EMBL" id="CAJPDS010000050">
    <property type="protein sequence ID" value="CAF9929098.1"/>
    <property type="molecule type" value="Genomic_DNA"/>
</dbReference>
<name>A0A8H3FWQ0_9LECA</name>
<dbReference type="InterPro" id="IPR010730">
    <property type="entry name" value="HET"/>
</dbReference>
<evidence type="ECO:0000313" key="3">
    <source>
        <dbReference type="Proteomes" id="UP000664521"/>
    </source>
</evidence>
<dbReference type="Proteomes" id="UP000664521">
    <property type="component" value="Unassembled WGS sequence"/>
</dbReference>
<dbReference type="PANTHER" id="PTHR33112">
    <property type="entry name" value="DOMAIN PROTEIN, PUTATIVE-RELATED"/>
    <property type="match status" value="1"/>
</dbReference>
<feature type="domain" description="Heterokaryon incompatibility" evidence="1">
    <location>
        <begin position="170"/>
        <end position="323"/>
    </location>
</feature>
<dbReference type="OrthoDB" id="5362512at2759"/>
<evidence type="ECO:0000313" key="2">
    <source>
        <dbReference type="EMBL" id="CAF9929098.1"/>
    </source>
</evidence>
<gene>
    <name evidence="2" type="ORF">HETSPECPRED_007285</name>
</gene>
<accession>A0A8H3FWQ0</accession>